<evidence type="ECO:0000313" key="2">
    <source>
        <dbReference type="Proteomes" id="UP001231189"/>
    </source>
</evidence>
<name>A0AAD8WX71_LOLMU</name>
<keyword evidence="2" id="KW-1185">Reference proteome</keyword>
<evidence type="ECO:0000313" key="1">
    <source>
        <dbReference type="EMBL" id="KAK1681826.1"/>
    </source>
</evidence>
<proteinExistence type="predicted"/>
<dbReference type="EMBL" id="JAUUTY010000002">
    <property type="protein sequence ID" value="KAK1681826.1"/>
    <property type="molecule type" value="Genomic_DNA"/>
</dbReference>
<gene>
    <name evidence="1" type="ORF">QYE76_042674</name>
</gene>
<accession>A0AAD8WX71</accession>
<sequence>MLLLDRRTSVDSNLYHTPALLATAAHARNWLNTGADVLLQILMKHVAPLQVKLTTAIVARSNKTFKQLDACFAATCITTTTIAVKLCWTGKKPDACFVHLPIHLLHLYI</sequence>
<protein>
    <submittedName>
        <fullName evidence="1">Uncharacterized protein</fullName>
    </submittedName>
</protein>
<comment type="caution">
    <text evidence="1">The sequence shown here is derived from an EMBL/GenBank/DDBJ whole genome shotgun (WGS) entry which is preliminary data.</text>
</comment>
<reference evidence="1" key="1">
    <citation type="submission" date="2023-07" db="EMBL/GenBank/DDBJ databases">
        <title>A chromosome-level genome assembly of Lolium multiflorum.</title>
        <authorList>
            <person name="Chen Y."/>
            <person name="Copetti D."/>
            <person name="Kolliker R."/>
            <person name="Studer B."/>
        </authorList>
    </citation>
    <scope>NUCLEOTIDE SEQUENCE</scope>
    <source>
        <strain evidence="1">02402/16</strain>
        <tissue evidence="1">Leaf</tissue>
    </source>
</reference>
<dbReference type="Proteomes" id="UP001231189">
    <property type="component" value="Unassembled WGS sequence"/>
</dbReference>
<organism evidence="1 2">
    <name type="scientific">Lolium multiflorum</name>
    <name type="common">Italian ryegrass</name>
    <name type="synonym">Lolium perenne subsp. multiflorum</name>
    <dbReference type="NCBI Taxonomy" id="4521"/>
    <lineage>
        <taxon>Eukaryota</taxon>
        <taxon>Viridiplantae</taxon>
        <taxon>Streptophyta</taxon>
        <taxon>Embryophyta</taxon>
        <taxon>Tracheophyta</taxon>
        <taxon>Spermatophyta</taxon>
        <taxon>Magnoliopsida</taxon>
        <taxon>Liliopsida</taxon>
        <taxon>Poales</taxon>
        <taxon>Poaceae</taxon>
        <taxon>BOP clade</taxon>
        <taxon>Pooideae</taxon>
        <taxon>Poodae</taxon>
        <taxon>Poeae</taxon>
        <taxon>Poeae Chloroplast Group 2 (Poeae type)</taxon>
        <taxon>Loliodinae</taxon>
        <taxon>Loliinae</taxon>
        <taxon>Lolium</taxon>
    </lineage>
</organism>
<dbReference type="AlphaFoldDB" id="A0AAD8WX71"/>